<evidence type="ECO:0000313" key="9">
    <source>
        <dbReference type="EMBL" id="MBC8588569.1"/>
    </source>
</evidence>
<dbReference type="Proteomes" id="UP000601171">
    <property type="component" value="Unassembled WGS sequence"/>
</dbReference>
<dbReference type="AlphaFoldDB" id="A0A926IK08"/>
<accession>A0A926IK08</accession>
<comment type="similarity">
    <text evidence="2">Belongs to the amino acid-polyamine-organocation (APC) superfamily. Spore germination protein (SGP) (TC 2.A.3.9) family.</text>
</comment>
<gene>
    <name evidence="9" type="ORF">H8707_10040</name>
</gene>
<evidence type="ECO:0000256" key="2">
    <source>
        <dbReference type="ARBA" id="ARBA00007998"/>
    </source>
</evidence>
<dbReference type="RefSeq" id="WP_262430024.1">
    <property type="nucleotide sequence ID" value="NZ_JACRTG010000023.1"/>
</dbReference>
<evidence type="ECO:0000256" key="5">
    <source>
        <dbReference type="ARBA" id="ARBA00022692"/>
    </source>
</evidence>
<name>A0A926IK08_9FIRM</name>
<keyword evidence="7 8" id="KW-0472">Membrane</keyword>
<organism evidence="9 10">
    <name type="scientific">Paratissierella segnis</name>
    <dbReference type="NCBI Taxonomy" id="2763679"/>
    <lineage>
        <taxon>Bacteria</taxon>
        <taxon>Bacillati</taxon>
        <taxon>Bacillota</taxon>
        <taxon>Tissierellia</taxon>
        <taxon>Tissierellales</taxon>
        <taxon>Tissierellaceae</taxon>
        <taxon>Paratissierella</taxon>
    </lineage>
</organism>
<dbReference type="PANTHER" id="PTHR34975:SF2">
    <property type="entry name" value="SPORE GERMINATION PROTEIN A2"/>
    <property type="match status" value="1"/>
</dbReference>
<sequence length="364" mass="40760">MNKDPKVSNIQIRGLIVSTVIGVGVLSLPNTLTMTMGNKGWVTIILAGILIIPILYIINYIFKINPGKDFFQIGEETFGKIIFKIILIIMMAYFIDFCAYVVRSLGELVEAFLLPTTPIEVIVLSFILATSYLATHEIDVITRGGYFLYPIILLFAGIVILISIPEADFSNLLPLNNIDYSQIPRGLLDSFVSFAGFEMILFALPYVENGKDSTFKSSVYAMAMITAIYVLTYVVCIAHFSVEQLGRQLFPVLQLVKQVDLPGFFLENLDGLIMALWVLVVASTFIPAYFAAGKVISKIFNLKSHKYIILILIPIIYFLALYPRDILQINKILLKPFNILGLMTGVILPLLFLIVILIKKKVKK</sequence>
<comment type="subcellular location">
    <subcellularLocation>
        <location evidence="1">Membrane</location>
        <topology evidence="1">Multi-pass membrane protein</topology>
    </subcellularLocation>
</comment>
<dbReference type="GO" id="GO:0016020">
    <property type="term" value="C:membrane"/>
    <property type="evidence" value="ECO:0007669"/>
    <property type="project" value="UniProtKB-SubCell"/>
</dbReference>
<feature type="transmembrane region" description="Helical" evidence="8">
    <location>
        <begin position="146"/>
        <end position="167"/>
    </location>
</feature>
<dbReference type="GO" id="GO:0009847">
    <property type="term" value="P:spore germination"/>
    <property type="evidence" value="ECO:0007669"/>
    <property type="project" value="InterPro"/>
</dbReference>
<dbReference type="InterPro" id="IPR004761">
    <property type="entry name" value="Spore_GerAB"/>
</dbReference>
<feature type="transmembrane region" description="Helical" evidence="8">
    <location>
        <begin position="337"/>
        <end position="358"/>
    </location>
</feature>
<keyword evidence="3" id="KW-0813">Transport</keyword>
<dbReference type="PANTHER" id="PTHR34975">
    <property type="entry name" value="SPORE GERMINATION PROTEIN A2"/>
    <property type="match status" value="1"/>
</dbReference>
<evidence type="ECO:0000313" key="10">
    <source>
        <dbReference type="Proteomes" id="UP000601171"/>
    </source>
</evidence>
<feature type="transmembrane region" description="Helical" evidence="8">
    <location>
        <begin position="114"/>
        <end position="134"/>
    </location>
</feature>
<keyword evidence="6 8" id="KW-1133">Transmembrane helix</keyword>
<dbReference type="NCBIfam" id="TIGR00912">
    <property type="entry name" value="2A0309"/>
    <property type="match status" value="1"/>
</dbReference>
<dbReference type="EMBL" id="JACRTG010000023">
    <property type="protein sequence ID" value="MBC8588569.1"/>
    <property type="molecule type" value="Genomic_DNA"/>
</dbReference>
<keyword evidence="10" id="KW-1185">Reference proteome</keyword>
<feature type="transmembrane region" description="Helical" evidence="8">
    <location>
        <begin position="82"/>
        <end position="102"/>
    </location>
</feature>
<reference evidence="9" key="1">
    <citation type="submission" date="2020-08" db="EMBL/GenBank/DDBJ databases">
        <title>Genome public.</title>
        <authorList>
            <person name="Liu C."/>
            <person name="Sun Q."/>
        </authorList>
    </citation>
    <scope>NUCLEOTIDE SEQUENCE</scope>
    <source>
        <strain evidence="9">BX21</strain>
    </source>
</reference>
<protein>
    <submittedName>
        <fullName evidence="9">GerAB/ArcD/ProY family transporter</fullName>
    </submittedName>
</protein>
<evidence type="ECO:0000256" key="6">
    <source>
        <dbReference type="ARBA" id="ARBA00022989"/>
    </source>
</evidence>
<feature type="transmembrane region" description="Helical" evidence="8">
    <location>
        <begin position="304"/>
        <end position="322"/>
    </location>
</feature>
<feature type="transmembrane region" description="Helical" evidence="8">
    <location>
        <begin position="12"/>
        <end position="29"/>
    </location>
</feature>
<keyword evidence="4" id="KW-0309">Germination</keyword>
<dbReference type="Pfam" id="PF03845">
    <property type="entry name" value="Spore_permease"/>
    <property type="match status" value="1"/>
</dbReference>
<feature type="transmembrane region" description="Helical" evidence="8">
    <location>
        <begin position="219"/>
        <end position="242"/>
    </location>
</feature>
<evidence type="ECO:0000256" key="4">
    <source>
        <dbReference type="ARBA" id="ARBA00022544"/>
    </source>
</evidence>
<evidence type="ECO:0000256" key="7">
    <source>
        <dbReference type="ARBA" id="ARBA00023136"/>
    </source>
</evidence>
<feature type="transmembrane region" description="Helical" evidence="8">
    <location>
        <begin position="187"/>
        <end position="207"/>
    </location>
</feature>
<evidence type="ECO:0000256" key="3">
    <source>
        <dbReference type="ARBA" id="ARBA00022448"/>
    </source>
</evidence>
<comment type="caution">
    <text evidence="9">The sequence shown here is derived from an EMBL/GenBank/DDBJ whole genome shotgun (WGS) entry which is preliminary data.</text>
</comment>
<dbReference type="Gene3D" id="1.20.1740.10">
    <property type="entry name" value="Amino acid/polyamine transporter I"/>
    <property type="match status" value="1"/>
</dbReference>
<feature type="transmembrane region" description="Helical" evidence="8">
    <location>
        <begin position="41"/>
        <end position="62"/>
    </location>
</feature>
<proteinExistence type="inferred from homology"/>
<evidence type="ECO:0000256" key="8">
    <source>
        <dbReference type="SAM" id="Phobius"/>
    </source>
</evidence>
<feature type="transmembrane region" description="Helical" evidence="8">
    <location>
        <begin position="271"/>
        <end position="292"/>
    </location>
</feature>
<evidence type="ECO:0000256" key="1">
    <source>
        <dbReference type="ARBA" id="ARBA00004141"/>
    </source>
</evidence>
<keyword evidence="5 8" id="KW-0812">Transmembrane</keyword>